<dbReference type="eggNOG" id="ENOG502Z92P">
    <property type="taxonomic scope" value="Bacteria"/>
</dbReference>
<dbReference type="KEGG" id="oat:OAN307_c33070"/>
<dbReference type="Proteomes" id="UP000005307">
    <property type="component" value="Chromosome"/>
</dbReference>
<protein>
    <recommendedName>
        <fullName evidence="3">Phytanoyl-CoA dioxygenase</fullName>
    </recommendedName>
</protein>
<sequence length="248" mass="27201">MADLATDGFVVFDADPRVTRWATCARVAACDVSNDPVQRAKWLRHGETWFVGVDALPNGVDGSIGDVDLSGPWDDIVTAPNTWHRAQVSVVYEGYPKRDPLESEAAHWFRIYRCSAHVDGLHLEAGRRIVREPHAFVLGLPLNESDACPLVVWRGSHLPMRAALADAVGSGDPRGVDVTECYIAARGAVFDTCEAVEVPLRVGQAVLVDRFAVHGVAPWRSGMTVPADGRMIAYFRPEFDDPKDWILG</sequence>
<dbReference type="HOGENOM" id="CLU_1053142_0_0_5"/>
<name>M9R9D0_9RHOB</name>
<organism evidence="1 2">
    <name type="scientific">Octadecabacter antarcticus 307</name>
    <dbReference type="NCBI Taxonomy" id="391626"/>
    <lineage>
        <taxon>Bacteria</taxon>
        <taxon>Pseudomonadati</taxon>
        <taxon>Pseudomonadota</taxon>
        <taxon>Alphaproteobacteria</taxon>
        <taxon>Rhodobacterales</taxon>
        <taxon>Roseobacteraceae</taxon>
        <taxon>Octadecabacter</taxon>
    </lineage>
</organism>
<gene>
    <name evidence="1" type="ORF">OAN307_c33070</name>
</gene>
<evidence type="ECO:0000313" key="2">
    <source>
        <dbReference type="Proteomes" id="UP000005307"/>
    </source>
</evidence>
<dbReference type="RefSeq" id="WP_015500795.1">
    <property type="nucleotide sequence ID" value="NC_020911.1"/>
</dbReference>
<dbReference type="SUPFAM" id="SSF51197">
    <property type="entry name" value="Clavaminate synthase-like"/>
    <property type="match status" value="1"/>
</dbReference>
<dbReference type="AlphaFoldDB" id="M9R9D0"/>
<proteinExistence type="predicted"/>
<keyword evidence="2" id="KW-1185">Reference proteome</keyword>
<accession>M9R9D0</accession>
<reference evidence="1 2" key="1">
    <citation type="journal article" date="2013" name="PLoS ONE">
        <title>Poles Apart: Arctic and Antarctic Octadecabacter strains Share High Genome Plasticity and a New Type of Xanthorhodopsin.</title>
        <authorList>
            <person name="Vollmers J."/>
            <person name="Voget S."/>
            <person name="Dietrich S."/>
            <person name="Gollnow K."/>
            <person name="Smits M."/>
            <person name="Meyer K."/>
            <person name="Brinkhoff T."/>
            <person name="Simon M."/>
            <person name="Daniel R."/>
        </authorList>
    </citation>
    <scope>NUCLEOTIDE SEQUENCE [LARGE SCALE GENOMIC DNA]</scope>
    <source>
        <strain evidence="1 2">307</strain>
    </source>
</reference>
<dbReference type="EMBL" id="CP003740">
    <property type="protein sequence ID" value="AGI68817.1"/>
    <property type="molecule type" value="Genomic_DNA"/>
</dbReference>
<evidence type="ECO:0000313" key="1">
    <source>
        <dbReference type="EMBL" id="AGI68817.1"/>
    </source>
</evidence>
<dbReference type="OrthoDB" id="7345863at2"/>
<dbReference type="STRING" id="391626.OAN307_c33070"/>
<evidence type="ECO:0008006" key="3">
    <source>
        <dbReference type="Google" id="ProtNLM"/>
    </source>
</evidence>